<dbReference type="AlphaFoldDB" id="A0A2J6SFL8"/>
<keyword evidence="2" id="KW-1133">Transmembrane helix</keyword>
<sequence>MHNLRKTCGCPSIPSILKASTIPTPISVSISEAWDNDEGVFWNTFIVEVATPPQPGHATIRTATDETLFVIESGYPSIDGTTYSFTYYNPYRFSLSISIIVSIRMVVVHAFPALVLDAAGKRMTNQPLFFWCLLPDLADDISLPTSISKPYATAQPTHNAPIDRSGCRGHPVII</sequence>
<keyword evidence="4" id="KW-1185">Reference proteome</keyword>
<dbReference type="OrthoDB" id="10642820at2759"/>
<accession>A0A2J6SFL8</accession>
<evidence type="ECO:0000256" key="1">
    <source>
        <dbReference type="SAM" id="MobiDB-lite"/>
    </source>
</evidence>
<dbReference type="GeneID" id="36579730"/>
<dbReference type="EMBL" id="KZ613920">
    <property type="protein sequence ID" value="PMD49550.1"/>
    <property type="molecule type" value="Genomic_DNA"/>
</dbReference>
<dbReference type="Proteomes" id="UP000235371">
    <property type="component" value="Unassembled WGS sequence"/>
</dbReference>
<reference evidence="3 4" key="1">
    <citation type="submission" date="2016-04" db="EMBL/GenBank/DDBJ databases">
        <title>A degradative enzymes factory behind the ericoid mycorrhizal symbiosis.</title>
        <authorList>
            <consortium name="DOE Joint Genome Institute"/>
            <person name="Martino E."/>
            <person name="Morin E."/>
            <person name="Grelet G."/>
            <person name="Kuo A."/>
            <person name="Kohler A."/>
            <person name="Daghino S."/>
            <person name="Barry K."/>
            <person name="Choi C."/>
            <person name="Cichocki N."/>
            <person name="Clum A."/>
            <person name="Copeland A."/>
            <person name="Hainaut M."/>
            <person name="Haridas S."/>
            <person name="Labutti K."/>
            <person name="Lindquist E."/>
            <person name="Lipzen A."/>
            <person name="Khouja H.-R."/>
            <person name="Murat C."/>
            <person name="Ohm R."/>
            <person name="Olson A."/>
            <person name="Spatafora J."/>
            <person name="Veneault-Fourrey C."/>
            <person name="Henrissat B."/>
            <person name="Grigoriev I."/>
            <person name="Martin F."/>
            <person name="Perotto S."/>
        </authorList>
    </citation>
    <scope>NUCLEOTIDE SEQUENCE [LARGE SCALE GENOMIC DNA]</scope>
    <source>
        <strain evidence="3 4">E</strain>
    </source>
</reference>
<keyword evidence="2" id="KW-0812">Transmembrane</keyword>
<name>A0A2J6SFL8_9HELO</name>
<feature type="transmembrane region" description="Helical" evidence="2">
    <location>
        <begin position="93"/>
        <end position="116"/>
    </location>
</feature>
<gene>
    <name evidence="3" type="ORF">K444DRAFT_290364</name>
</gene>
<proteinExistence type="predicted"/>
<protein>
    <submittedName>
        <fullName evidence="3">Uncharacterized protein</fullName>
    </submittedName>
</protein>
<feature type="region of interest" description="Disordered" evidence="1">
    <location>
        <begin position="154"/>
        <end position="174"/>
    </location>
</feature>
<organism evidence="3 4">
    <name type="scientific">Hyaloscypha bicolor E</name>
    <dbReference type="NCBI Taxonomy" id="1095630"/>
    <lineage>
        <taxon>Eukaryota</taxon>
        <taxon>Fungi</taxon>
        <taxon>Dikarya</taxon>
        <taxon>Ascomycota</taxon>
        <taxon>Pezizomycotina</taxon>
        <taxon>Leotiomycetes</taxon>
        <taxon>Helotiales</taxon>
        <taxon>Hyaloscyphaceae</taxon>
        <taxon>Hyaloscypha</taxon>
        <taxon>Hyaloscypha bicolor</taxon>
    </lineage>
</organism>
<evidence type="ECO:0000256" key="2">
    <source>
        <dbReference type="SAM" id="Phobius"/>
    </source>
</evidence>
<dbReference type="RefSeq" id="XP_024726454.1">
    <property type="nucleotide sequence ID" value="XM_024871648.1"/>
</dbReference>
<keyword evidence="2" id="KW-0472">Membrane</keyword>
<evidence type="ECO:0000313" key="4">
    <source>
        <dbReference type="Proteomes" id="UP000235371"/>
    </source>
</evidence>
<dbReference type="InParanoid" id="A0A2J6SFL8"/>
<evidence type="ECO:0000313" key="3">
    <source>
        <dbReference type="EMBL" id="PMD49550.1"/>
    </source>
</evidence>